<dbReference type="GO" id="GO:0005886">
    <property type="term" value="C:plasma membrane"/>
    <property type="evidence" value="ECO:0007669"/>
    <property type="project" value="TreeGrafter"/>
</dbReference>
<accession>C1MXI9</accession>
<sequence length="414" mass="43658">MTRESLENVSSLSRAQLETVAEIVLAGGVFSMLGCVVIIAVFLHASHLRTSFAFQLVFGLSIAEFGNATWPMFFMPDGDTAACTTQALTLQFFSFASVLWTCAIAYTLSNARKNGGAVGASLMMSSEQRTNRPFDVRRFHAVIWSVSGALATVPWSAGVLGPAGAWCWIDARRGRTAQAFRLMCFYVPVWCVIAYEVRVYAALYKQLSAMTRLASATATMREDARREAAARGGGGDMEDSGSDDDDDEETGGPRGDDDAATAATLRRLLRRLGAYPVILICAWFFPTLNRVVNMFKGGDTTGDVYALYVLQAIGMSTQGVGNVIAYGMSAAVRKHVAETMARACGGGLGSGGDARAGLKSVRRELELGNRGSGGGGGGSGGSGGGGDGGAERVASPGREEGGKEILLEIDLSEE</sequence>
<dbReference type="SUPFAM" id="SSF81321">
    <property type="entry name" value="Family A G protein-coupled receptor-like"/>
    <property type="match status" value="1"/>
</dbReference>
<dbReference type="STRING" id="564608.C1MXI9"/>
<dbReference type="PRINTS" id="PR02001">
    <property type="entry name" value="GCR1CAMPR"/>
</dbReference>
<feature type="transmembrane region" description="Helical" evidence="6">
    <location>
        <begin position="90"/>
        <end position="108"/>
    </location>
</feature>
<organism evidence="8">
    <name type="scientific">Micromonas pusilla (strain CCMP1545)</name>
    <name type="common">Picoplanktonic green alga</name>
    <dbReference type="NCBI Taxonomy" id="564608"/>
    <lineage>
        <taxon>Eukaryota</taxon>
        <taxon>Viridiplantae</taxon>
        <taxon>Chlorophyta</taxon>
        <taxon>Mamiellophyceae</taxon>
        <taxon>Mamiellales</taxon>
        <taxon>Mamiellaceae</taxon>
        <taxon>Micromonas</taxon>
    </lineage>
</organism>
<dbReference type="PROSITE" id="PS51257">
    <property type="entry name" value="PROKAR_LIPOPROTEIN"/>
    <property type="match status" value="1"/>
</dbReference>
<proteinExistence type="predicted"/>
<keyword evidence="8" id="KW-1185">Reference proteome</keyword>
<evidence type="ECO:0000313" key="7">
    <source>
        <dbReference type="EMBL" id="EEH55173.1"/>
    </source>
</evidence>
<dbReference type="PANTHER" id="PTHR23112:SF0">
    <property type="entry name" value="TRANSMEMBRANE PROTEIN 116"/>
    <property type="match status" value="1"/>
</dbReference>
<evidence type="ECO:0000256" key="5">
    <source>
        <dbReference type="SAM" id="MobiDB-lite"/>
    </source>
</evidence>
<feature type="region of interest" description="Disordered" evidence="5">
    <location>
        <begin position="368"/>
        <end position="414"/>
    </location>
</feature>
<feature type="transmembrane region" description="Helical" evidence="6">
    <location>
        <begin position="180"/>
        <end position="203"/>
    </location>
</feature>
<evidence type="ECO:0000256" key="4">
    <source>
        <dbReference type="ARBA" id="ARBA00023136"/>
    </source>
</evidence>
<dbReference type="Pfam" id="PF05462">
    <property type="entry name" value="Dicty_CAR"/>
    <property type="match status" value="1"/>
</dbReference>
<evidence type="ECO:0000256" key="6">
    <source>
        <dbReference type="SAM" id="Phobius"/>
    </source>
</evidence>
<dbReference type="KEGG" id="mpp:MICPUCDRAFT_60176"/>
<dbReference type="AlphaFoldDB" id="C1MXI9"/>
<dbReference type="OrthoDB" id="100006at2759"/>
<feature type="compositionally biased region" description="Acidic residues" evidence="5">
    <location>
        <begin position="236"/>
        <end position="250"/>
    </location>
</feature>
<feature type="transmembrane region" description="Helical" evidence="6">
    <location>
        <begin position="139"/>
        <end position="160"/>
    </location>
</feature>
<keyword evidence="2 6" id="KW-0812">Transmembrane</keyword>
<feature type="region of interest" description="Disordered" evidence="5">
    <location>
        <begin position="224"/>
        <end position="258"/>
    </location>
</feature>
<evidence type="ECO:0000256" key="1">
    <source>
        <dbReference type="ARBA" id="ARBA00004141"/>
    </source>
</evidence>
<evidence type="ECO:0000256" key="3">
    <source>
        <dbReference type="ARBA" id="ARBA00022989"/>
    </source>
</evidence>
<dbReference type="eggNOG" id="ENOG502QTGV">
    <property type="taxonomic scope" value="Eukaryota"/>
</dbReference>
<gene>
    <name evidence="7" type="ORF">MICPUCDRAFT_60176</name>
</gene>
<name>C1MXI9_MICPC</name>
<dbReference type="Proteomes" id="UP000001876">
    <property type="component" value="Unassembled WGS sequence"/>
</dbReference>
<reference evidence="7 8" key="1">
    <citation type="journal article" date="2009" name="Science">
        <title>Green evolution and dynamic adaptations revealed by genomes of the marine picoeukaryotes Micromonas.</title>
        <authorList>
            <person name="Worden A.Z."/>
            <person name="Lee J.H."/>
            <person name="Mock T."/>
            <person name="Rouze P."/>
            <person name="Simmons M.P."/>
            <person name="Aerts A.L."/>
            <person name="Allen A.E."/>
            <person name="Cuvelier M.L."/>
            <person name="Derelle E."/>
            <person name="Everett M.V."/>
            <person name="Foulon E."/>
            <person name="Grimwood J."/>
            <person name="Gundlach H."/>
            <person name="Henrissat B."/>
            <person name="Napoli C."/>
            <person name="McDonald S.M."/>
            <person name="Parker M.S."/>
            <person name="Rombauts S."/>
            <person name="Salamov A."/>
            <person name="Von Dassow P."/>
            <person name="Badger J.H."/>
            <person name="Coutinho P.M."/>
            <person name="Demir E."/>
            <person name="Dubchak I."/>
            <person name="Gentemann C."/>
            <person name="Eikrem W."/>
            <person name="Gready J.E."/>
            <person name="John U."/>
            <person name="Lanier W."/>
            <person name="Lindquist E.A."/>
            <person name="Lucas S."/>
            <person name="Mayer K.F."/>
            <person name="Moreau H."/>
            <person name="Not F."/>
            <person name="Otillar R."/>
            <person name="Panaud O."/>
            <person name="Pangilinan J."/>
            <person name="Paulsen I."/>
            <person name="Piegu B."/>
            <person name="Poliakov A."/>
            <person name="Robbens S."/>
            <person name="Schmutz J."/>
            <person name="Toulza E."/>
            <person name="Wyss T."/>
            <person name="Zelensky A."/>
            <person name="Zhou K."/>
            <person name="Armbrust E.V."/>
            <person name="Bhattacharya D."/>
            <person name="Goodenough U.W."/>
            <person name="Van de Peer Y."/>
            <person name="Grigoriev I.V."/>
        </authorList>
    </citation>
    <scope>NUCLEOTIDE SEQUENCE [LARGE SCALE GENOMIC DNA]</scope>
    <source>
        <strain evidence="7 8">CCMP1545</strain>
    </source>
</reference>
<dbReference type="GO" id="GO:0007189">
    <property type="term" value="P:adenylate cyclase-activating G protein-coupled receptor signaling pathway"/>
    <property type="evidence" value="ECO:0007669"/>
    <property type="project" value="TreeGrafter"/>
</dbReference>
<feature type="transmembrane region" description="Helical" evidence="6">
    <location>
        <begin position="305"/>
        <end position="325"/>
    </location>
</feature>
<feature type="transmembrane region" description="Helical" evidence="6">
    <location>
        <begin position="268"/>
        <end position="285"/>
    </location>
</feature>
<dbReference type="OMA" id="FAQIDVW"/>
<dbReference type="RefSeq" id="XP_003060404.1">
    <property type="nucleotide sequence ID" value="XM_003060358.1"/>
</dbReference>
<dbReference type="PANTHER" id="PTHR23112">
    <property type="entry name" value="G PROTEIN-COUPLED RECEPTOR 157-RELATED"/>
    <property type="match status" value="1"/>
</dbReference>
<feature type="compositionally biased region" description="Gly residues" evidence="5">
    <location>
        <begin position="370"/>
        <end position="388"/>
    </location>
</feature>
<feature type="transmembrane region" description="Helical" evidence="6">
    <location>
        <begin position="52"/>
        <end position="70"/>
    </location>
</feature>
<feature type="compositionally biased region" description="Basic and acidic residues" evidence="5">
    <location>
        <begin position="397"/>
        <end position="406"/>
    </location>
</feature>
<keyword evidence="3 6" id="KW-1133">Transmembrane helix</keyword>
<dbReference type="GO" id="GO:0004930">
    <property type="term" value="F:G protein-coupled receptor activity"/>
    <property type="evidence" value="ECO:0007669"/>
    <property type="project" value="TreeGrafter"/>
</dbReference>
<keyword evidence="4 6" id="KW-0472">Membrane</keyword>
<dbReference type="InterPro" id="IPR022343">
    <property type="entry name" value="GCR1-cAMP_receptor"/>
</dbReference>
<dbReference type="GeneID" id="9686138"/>
<dbReference type="Gene3D" id="1.20.1070.10">
    <property type="entry name" value="Rhodopsin 7-helix transmembrane proteins"/>
    <property type="match status" value="1"/>
</dbReference>
<feature type="transmembrane region" description="Helical" evidence="6">
    <location>
        <begin position="20"/>
        <end position="45"/>
    </location>
</feature>
<protein>
    <submittedName>
        <fullName evidence="7">Predicted protein</fullName>
    </submittedName>
</protein>
<comment type="subcellular location">
    <subcellularLocation>
        <location evidence="1">Membrane</location>
        <topology evidence="1">Multi-pass membrane protein</topology>
    </subcellularLocation>
</comment>
<evidence type="ECO:0000313" key="8">
    <source>
        <dbReference type="Proteomes" id="UP000001876"/>
    </source>
</evidence>
<dbReference type="EMBL" id="GG663742">
    <property type="protein sequence ID" value="EEH55173.1"/>
    <property type="molecule type" value="Genomic_DNA"/>
</dbReference>
<evidence type="ECO:0000256" key="2">
    <source>
        <dbReference type="ARBA" id="ARBA00022692"/>
    </source>
</evidence>